<dbReference type="PANTHER" id="PTHR10491">
    <property type="entry name" value="DTDP-4-DEHYDRORHAMNOSE REDUCTASE"/>
    <property type="match status" value="1"/>
</dbReference>
<evidence type="ECO:0000259" key="7">
    <source>
        <dbReference type="PROSITE" id="PS50206"/>
    </source>
</evidence>
<dbReference type="SUPFAM" id="SSF51735">
    <property type="entry name" value="NAD(P)-binding Rossmann-fold domains"/>
    <property type="match status" value="1"/>
</dbReference>
<evidence type="ECO:0000256" key="2">
    <source>
        <dbReference type="ARBA" id="ARBA00008656"/>
    </source>
</evidence>
<name>A0AAW0UXE7_SCYPA</name>
<comment type="similarity">
    <text evidence="2">Belongs to the dTDP-4-dehydrorhamnose reductase family. MAT2B subfamily.</text>
</comment>
<proteinExistence type="inferred from homology"/>
<evidence type="ECO:0000313" key="9">
    <source>
        <dbReference type="Proteomes" id="UP001487740"/>
    </source>
</evidence>
<accession>A0AAW0UXE7</accession>
<dbReference type="PANTHER" id="PTHR10491:SF4">
    <property type="entry name" value="METHIONINE ADENOSYLTRANSFERASE 2 SUBUNIT BETA"/>
    <property type="match status" value="1"/>
</dbReference>
<evidence type="ECO:0000313" key="8">
    <source>
        <dbReference type="EMBL" id="KAK8404710.1"/>
    </source>
</evidence>
<dbReference type="EMBL" id="JARAKH010000004">
    <property type="protein sequence ID" value="KAK8404710.1"/>
    <property type="molecule type" value="Genomic_DNA"/>
</dbReference>
<comment type="pathway">
    <text evidence="1">Amino-acid biosynthesis; S-adenosyl-L-methionine biosynthesis; S-adenosyl-L-methionine from L-methionine: step 1/1.</text>
</comment>
<dbReference type="Pfam" id="PF04321">
    <property type="entry name" value="RmlD_sub_bind"/>
    <property type="match status" value="1"/>
</dbReference>
<dbReference type="PROSITE" id="PS50206">
    <property type="entry name" value="RHODANESE_3"/>
    <property type="match status" value="1"/>
</dbReference>
<dbReference type="GO" id="GO:0006556">
    <property type="term" value="P:S-adenosylmethionine biosynthetic process"/>
    <property type="evidence" value="ECO:0007669"/>
    <property type="project" value="TreeGrafter"/>
</dbReference>
<dbReference type="GO" id="GO:0048269">
    <property type="term" value="C:methionine adenosyltransferase complex"/>
    <property type="evidence" value="ECO:0007669"/>
    <property type="project" value="TreeGrafter"/>
</dbReference>
<dbReference type="InterPro" id="IPR005913">
    <property type="entry name" value="dTDP_dehydrorham_reduct"/>
</dbReference>
<reference evidence="8 9" key="1">
    <citation type="submission" date="2023-03" db="EMBL/GenBank/DDBJ databases">
        <title>High-quality genome of Scylla paramamosain provides insights in environmental adaptation.</title>
        <authorList>
            <person name="Zhang L."/>
        </authorList>
    </citation>
    <scope>NUCLEOTIDE SEQUENCE [LARGE SCALE GENOMIC DNA]</scope>
    <source>
        <strain evidence="8">LZ_2023a</strain>
        <tissue evidence="8">Muscle</tissue>
    </source>
</reference>
<dbReference type="InterPro" id="IPR036291">
    <property type="entry name" value="NAD(P)-bd_dom_sf"/>
</dbReference>
<dbReference type="Gene3D" id="3.40.50.720">
    <property type="entry name" value="NAD(P)-binding Rossmann-like Domain"/>
    <property type="match status" value="1"/>
</dbReference>
<dbReference type="CDD" id="cd05254">
    <property type="entry name" value="dTDP_HR_like_SDR_e"/>
    <property type="match status" value="1"/>
</dbReference>
<dbReference type="InterPro" id="IPR029903">
    <property type="entry name" value="RmlD-like-bd"/>
</dbReference>
<comment type="subunit">
    <text evidence="6">Heterotrimer; composed of a catalytic MAT2A homodimer that binds one regulatory MAT2B chain. Heterohexamer; composed of a central, catalytic MAT2A homotetramer flanked on either side by a regulatory MAT2B chain. NADP binding increases the affinity for MAT2A.</text>
</comment>
<sequence length="360" mass="39602">MFFYIPELTLWHLHSLSSPGSYLAGLPSWPATPVLCAEVVLHSLGVIAIILQLHSTLTVFLQAVMCNPACNVLVTGASGLLGRAVCAVLRKAGHAVKGLAFSRAGPGLIKCDLTDLEAVRLVIEKEKPNFIIHTAAQRFPDVVETQYEETRILNIKSAENIASLAHQIKCKMIHISTDYVFDGTSPPYKVGDKCNPLSKYGLTKLESEEAVLAAAPDACVLRIPVLYGPVERLEESAVTCLLNILKSREPKAVSHHDQRCPAHVRDIAHILADMIALIAKGQNLSGIYQWSGREKLTKYEMTLTMARVFSLPHDHVTPSMDASPLRPYDPEMDVSRLTELGISHHTKFEEAIKECLSAWL</sequence>
<keyword evidence="9" id="KW-1185">Reference proteome</keyword>
<evidence type="ECO:0000256" key="6">
    <source>
        <dbReference type="ARBA" id="ARBA00046786"/>
    </source>
</evidence>
<evidence type="ECO:0000256" key="4">
    <source>
        <dbReference type="ARBA" id="ARBA00029977"/>
    </source>
</evidence>
<gene>
    <name evidence="8" type="ORF">O3P69_007753</name>
</gene>
<dbReference type="Proteomes" id="UP001487740">
    <property type="component" value="Unassembled WGS sequence"/>
</dbReference>
<dbReference type="AlphaFoldDB" id="A0AAW0UXE7"/>
<evidence type="ECO:0000256" key="5">
    <source>
        <dbReference type="ARBA" id="ARBA00045998"/>
    </source>
</evidence>
<evidence type="ECO:0000256" key="3">
    <source>
        <dbReference type="ARBA" id="ARBA00021596"/>
    </source>
</evidence>
<dbReference type="GO" id="GO:0048270">
    <property type="term" value="F:methionine adenosyltransferase regulator activity"/>
    <property type="evidence" value="ECO:0007669"/>
    <property type="project" value="TreeGrafter"/>
</dbReference>
<evidence type="ECO:0000256" key="1">
    <source>
        <dbReference type="ARBA" id="ARBA00005224"/>
    </source>
</evidence>
<comment type="caution">
    <text evidence="8">The sequence shown here is derived from an EMBL/GenBank/DDBJ whole genome shotgun (WGS) entry which is preliminary data.</text>
</comment>
<protein>
    <recommendedName>
        <fullName evidence="3">Methionine adenosyltransferase 2 subunit beta</fullName>
    </recommendedName>
    <alternativeName>
        <fullName evidence="4">Methionine adenosyltransferase II beta</fullName>
    </alternativeName>
</protein>
<dbReference type="InterPro" id="IPR001763">
    <property type="entry name" value="Rhodanese-like_dom"/>
</dbReference>
<organism evidence="8 9">
    <name type="scientific">Scylla paramamosain</name>
    <name type="common">Mud crab</name>
    <dbReference type="NCBI Taxonomy" id="85552"/>
    <lineage>
        <taxon>Eukaryota</taxon>
        <taxon>Metazoa</taxon>
        <taxon>Ecdysozoa</taxon>
        <taxon>Arthropoda</taxon>
        <taxon>Crustacea</taxon>
        <taxon>Multicrustacea</taxon>
        <taxon>Malacostraca</taxon>
        <taxon>Eumalacostraca</taxon>
        <taxon>Eucarida</taxon>
        <taxon>Decapoda</taxon>
        <taxon>Pleocyemata</taxon>
        <taxon>Brachyura</taxon>
        <taxon>Eubrachyura</taxon>
        <taxon>Portunoidea</taxon>
        <taxon>Portunidae</taxon>
        <taxon>Portuninae</taxon>
        <taxon>Scylla</taxon>
    </lineage>
</organism>
<comment type="function">
    <text evidence="5">Regulatory subunit of S-adenosylmethionine synthetase 2, an enzyme that catalyzes the formation of S-adenosylmethionine from methionine and ATP. Regulates MAT2A catalytic activity by changing its kinetic properties, increasing its affinity for L-methionine. Can bind NADP (in vitro).</text>
</comment>
<feature type="domain" description="Rhodanese" evidence="7">
    <location>
        <begin position="67"/>
        <end position="110"/>
    </location>
</feature>